<name>T1KEZ3_TETUR</name>
<sequence length="88" mass="10117">MIKSLVSLFLIFNLLATIECDPEVYKACNAKELHDILTMVCSIHPRRKSELSDYEIKKLRKNRLHSVRGLAEQCCSHGCDVSIWTLHC</sequence>
<dbReference type="SUPFAM" id="SSF56994">
    <property type="entry name" value="Insulin-like"/>
    <property type="match status" value="1"/>
</dbReference>
<evidence type="ECO:0008006" key="6">
    <source>
        <dbReference type="Google" id="ProtNLM"/>
    </source>
</evidence>
<dbReference type="AlphaFoldDB" id="T1KEZ3"/>
<dbReference type="Proteomes" id="UP000015104">
    <property type="component" value="Unassembled WGS sequence"/>
</dbReference>
<keyword evidence="2 3" id="KW-0732">Signal</keyword>
<evidence type="ECO:0000313" key="4">
    <source>
        <dbReference type="EnsemblMetazoa" id="tetur10g01270.1"/>
    </source>
</evidence>
<feature type="chain" id="PRO_5004591557" description="Insulin-like domain-containing protein" evidence="3">
    <location>
        <begin position="21"/>
        <end position="88"/>
    </location>
</feature>
<protein>
    <recommendedName>
        <fullName evidence="6">Insulin-like domain-containing protein</fullName>
    </recommendedName>
</protein>
<evidence type="ECO:0000256" key="2">
    <source>
        <dbReference type="ARBA" id="ARBA00022729"/>
    </source>
</evidence>
<accession>T1KEZ3</accession>
<organism evidence="4 5">
    <name type="scientific">Tetranychus urticae</name>
    <name type="common">Two-spotted spider mite</name>
    <dbReference type="NCBI Taxonomy" id="32264"/>
    <lineage>
        <taxon>Eukaryota</taxon>
        <taxon>Metazoa</taxon>
        <taxon>Ecdysozoa</taxon>
        <taxon>Arthropoda</taxon>
        <taxon>Chelicerata</taxon>
        <taxon>Arachnida</taxon>
        <taxon>Acari</taxon>
        <taxon>Acariformes</taxon>
        <taxon>Trombidiformes</taxon>
        <taxon>Prostigmata</taxon>
        <taxon>Eleutherengona</taxon>
        <taxon>Raphignathae</taxon>
        <taxon>Tetranychoidea</taxon>
        <taxon>Tetranychidae</taxon>
        <taxon>Tetranychus</taxon>
    </lineage>
</organism>
<reference evidence="5" key="1">
    <citation type="submission" date="2011-08" db="EMBL/GenBank/DDBJ databases">
        <authorList>
            <person name="Rombauts S."/>
        </authorList>
    </citation>
    <scope>NUCLEOTIDE SEQUENCE</scope>
    <source>
        <strain evidence="5">London</strain>
    </source>
</reference>
<evidence type="ECO:0000256" key="1">
    <source>
        <dbReference type="ARBA" id="ARBA00022685"/>
    </source>
</evidence>
<evidence type="ECO:0000256" key="3">
    <source>
        <dbReference type="SAM" id="SignalP"/>
    </source>
</evidence>
<proteinExistence type="predicted"/>
<dbReference type="EnsemblMetazoa" id="tetur10g01270.1">
    <property type="protein sequence ID" value="tetur10g01270.1"/>
    <property type="gene ID" value="tetur10g01270"/>
</dbReference>
<keyword evidence="5" id="KW-1185">Reference proteome</keyword>
<feature type="signal peptide" evidence="3">
    <location>
        <begin position="1"/>
        <end position="20"/>
    </location>
</feature>
<dbReference type="EMBL" id="CAEY01000030">
    <property type="status" value="NOT_ANNOTATED_CDS"/>
    <property type="molecule type" value="Genomic_DNA"/>
</dbReference>
<dbReference type="InterPro" id="IPR036438">
    <property type="entry name" value="Insulin-like_sf"/>
</dbReference>
<dbReference type="HOGENOM" id="CLU_2471957_0_0_1"/>
<keyword evidence="1" id="KW-0165">Cleavage on pair of basic residues</keyword>
<dbReference type="Gene3D" id="1.10.100.10">
    <property type="entry name" value="Insulin-like"/>
    <property type="match status" value="1"/>
</dbReference>
<evidence type="ECO:0000313" key="5">
    <source>
        <dbReference type="Proteomes" id="UP000015104"/>
    </source>
</evidence>
<reference evidence="4" key="2">
    <citation type="submission" date="2015-06" db="UniProtKB">
        <authorList>
            <consortium name="EnsemblMetazoa"/>
        </authorList>
    </citation>
    <scope>IDENTIFICATION</scope>
</reference>